<dbReference type="EMBL" id="CP011542">
    <property type="protein sequence ID" value="AKK07209.1"/>
    <property type="molecule type" value="Genomic_DNA"/>
</dbReference>
<evidence type="ECO:0000313" key="2">
    <source>
        <dbReference type="Proteomes" id="UP000035199"/>
    </source>
</evidence>
<reference evidence="1 2" key="1">
    <citation type="journal article" date="2015" name="Genome Announc.">
        <title>Complete Genome Sequence of the Type Strain Corynebacterium mustelae DSM 45274, Isolated from Various Tissues of a Male Ferret with Lethal Sepsis.</title>
        <authorList>
            <person name="Ruckert C."/>
            <person name="Eimer J."/>
            <person name="Winkler A."/>
            <person name="Tauch A."/>
        </authorList>
    </citation>
    <scope>NUCLEOTIDE SEQUENCE [LARGE SCALE GENOMIC DNA]</scope>
    <source>
        <strain evidence="1 2">DSM 45274</strain>
    </source>
</reference>
<keyword evidence="2" id="KW-1185">Reference proteome</keyword>
<dbReference type="RefSeq" id="WP_047263082.1">
    <property type="nucleotide sequence ID" value="NZ_CP011542.1"/>
</dbReference>
<sequence>MAIDSLFFPTFHADISLFDTGVSRFENDPYFYTARMEWAGVEYVLVMEEVAELWWLSPQLRWRLAGNQVLDVALRWETIGGGRDFGVRDDETFSWIDGFVRGLMGLMLLNLSSLFRSGMRDFVGILNCLGFCS</sequence>
<dbReference type="AlphaFoldDB" id="A0A0G3H1D7"/>
<protein>
    <submittedName>
        <fullName evidence="1">Uncharacterized protein</fullName>
    </submittedName>
</protein>
<organism evidence="1 2">
    <name type="scientific">Corynebacterium mustelae</name>
    <dbReference type="NCBI Taxonomy" id="571915"/>
    <lineage>
        <taxon>Bacteria</taxon>
        <taxon>Bacillati</taxon>
        <taxon>Actinomycetota</taxon>
        <taxon>Actinomycetes</taxon>
        <taxon>Mycobacteriales</taxon>
        <taxon>Corynebacteriaceae</taxon>
        <taxon>Corynebacterium</taxon>
    </lineage>
</organism>
<dbReference type="Proteomes" id="UP000035199">
    <property type="component" value="Chromosome"/>
</dbReference>
<dbReference type="STRING" id="571915.CMUST_14580"/>
<dbReference type="KEGG" id="cmv:CMUST_14580"/>
<evidence type="ECO:0000313" key="1">
    <source>
        <dbReference type="EMBL" id="AKK07209.1"/>
    </source>
</evidence>
<gene>
    <name evidence="1" type="ORF">CMUST_14580</name>
</gene>
<reference evidence="2" key="2">
    <citation type="submission" date="2015-05" db="EMBL/GenBank/DDBJ databases">
        <title>Complete genome sequence of Corynebacterium mustelae DSM 45274, isolated from various tissues of a male ferret with lethal sepsis.</title>
        <authorList>
            <person name="Ruckert C."/>
            <person name="Albersmeier A."/>
            <person name="Winkler A."/>
            <person name="Tauch A."/>
        </authorList>
    </citation>
    <scope>NUCLEOTIDE SEQUENCE [LARGE SCALE GENOMIC DNA]</scope>
    <source>
        <strain evidence="2">DSM 45274</strain>
    </source>
</reference>
<proteinExistence type="predicted"/>
<name>A0A0G3H1D7_9CORY</name>
<dbReference type="PATRIC" id="fig|571915.4.peg.3133"/>
<accession>A0A0G3H1D7</accession>